<sequence length="233" mass="25384">MRSDRHHNNKYLGIVIGLLIVIIGLLVFILVNGQTNLKRKTVEEVDATPSSSTKTVSSYSSTSVVQESESSSEVTTISDEENVAAEAVKKLSTSQRAALVILGAPSGWRFNGYPAQENSNQSVQEIALSNMNTITLTKVSSKLSDNTSENDQMFFATGKNIQGVGGVPSQIYAFGRDGEMIYYYVVKTKLDNSSAQPTAINLGQANMNKIWKNFFDVGDLSSMNRVADQIVIK</sequence>
<evidence type="ECO:0000256" key="1">
    <source>
        <dbReference type="SAM" id="MobiDB-lite"/>
    </source>
</evidence>
<reference evidence="3 4" key="1">
    <citation type="submission" date="2019-02" db="EMBL/GenBank/DDBJ databases">
        <title>Bacteria dissemination in different level of health care in South Africa: the effectiveness of infections prevention and control.</title>
        <authorList>
            <person name="Shobo C."/>
            <person name="Amoako D.G."/>
            <person name="Allam M."/>
            <person name="Ismail A."/>
            <person name="Bester L.A."/>
            <person name="Essack S.Y."/>
        </authorList>
    </citation>
    <scope>NUCLEOTIDE SEQUENCE [LARGE SCALE GENOMIC DNA]</scope>
    <source>
        <strain evidence="3 4">2SIL2</strain>
    </source>
</reference>
<feature type="transmembrane region" description="Helical" evidence="2">
    <location>
        <begin position="12"/>
        <end position="31"/>
    </location>
</feature>
<feature type="region of interest" description="Disordered" evidence="1">
    <location>
        <begin position="46"/>
        <end position="77"/>
    </location>
</feature>
<accession>A0A4U3K4E2</accession>
<evidence type="ECO:0000256" key="2">
    <source>
        <dbReference type="SAM" id="Phobius"/>
    </source>
</evidence>
<organism evidence="3 4">
    <name type="scientific">Enterococcus faecalis</name>
    <name type="common">Streptococcus faecalis</name>
    <dbReference type="NCBI Taxonomy" id="1351"/>
    <lineage>
        <taxon>Bacteria</taxon>
        <taxon>Bacillati</taxon>
        <taxon>Bacillota</taxon>
        <taxon>Bacilli</taxon>
        <taxon>Lactobacillales</taxon>
        <taxon>Enterococcaceae</taxon>
        <taxon>Enterococcus</taxon>
    </lineage>
</organism>
<gene>
    <name evidence="3" type="ORF">EY666_19880</name>
</gene>
<dbReference type="RefSeq" id="WP_010707036.1">
    <property type="nucleotide sequence ID" value="NZ_CABGIS010000004.1"/>
</dbReference>
<proteinExistence type="predicted"/>
<feature type="compositionally biased region" description="Low complexity" evidence="1">
    <location>
        <begin position="50"/>
        <end position="77"/>
    </location>
</feature>
<evidence type="ECO:0000313" key="3">
    <source>
        <dbReference type="EMBL" id="TKK55457.1"/>
    </source>
</evidence>
<evidence type="ECO:0000313" key="4">
    <source>
        <dbReference type="Proteomes" id="UP000305511"/>
    </source>
</evidence>
<protein>
    <submittedName>
        <fullName evidence="3">Uncharacterized protein</fullName>
    </submittedName>
</protein>
<name>A0A4U3K4E2_ENTFL</name>
<comment type="caution">
    <text evidence="3">The sequence shown here is derived from an EMBL/GenBank/DDBJ whole genome shotgun (WGS) entry which is preliminary data.</text>
</comment>
<keyword evidence="2" id="KW-0472">Membrane</keyword>
<dbReference type="Proteomes" id="UP000305511">
    <property type="component" value="Unassembled WGS sequence"/>
</dbReference>
<dbReference type="AlphaFoldDB" id="A0A4U3K4E2"/>
<keyword evidence="2" id="KW-1133">Transmembrane helix</keyword>
<dbReference type="EMBL" id="SIYF01000788">
    <property type="protein sequence ID" value="TKK55457.1"/>
    <property type="molecule type" value="Genomic_DNA"/>
</dbReference>
<keyword evidence="2" id="KW-0812">Transmembrane</keyword>